<evidence type="ECO:0000259" key="3">
    <source>
        <dbReference type="Pfam" id="PF18818"/>
    </source>
</evidence>
<protein>
    <submittedName>
        <fullName evidence="4">Antirestriction protein</fullName>
    </submittedName>
</protein>
<keyword evidence="5" id="KW-1185">Reference proteome</keyword>
<dbReference type="AlphaFoldDB" id="A0A916X6Y2"/>
<dbReference type="GO" id="GO:0003697">
    <property type="term" value="F:single-stranded DNA binding"/>
    <property type="evidence" value="ECO:0007669"/>
    <property type="project" value="InterPro"/>
</dbReference>
<reference evidence="4" key="1">
    <citation type="journal article" date="2014" name="Int. J. Syst. Evol. Microbiol.">
        <title>Complete genome sequence of Corynebacterium casei LMG S-19264T (=DSM 44701T), isolated from a smear-ripened cheese.</title>
        <authorList>
            <consortium name="US DOE Joint Genome Institute (JGI-PGF)"/>
            <person name="Walter F."/>
            <person name="Albersmeier A."/>
            <person name="Kalinowski J."/>
            <person name="Ruckert C."/>
        </authorList>
    </citation>
    <scope>NUCLEOTIDE SEQUENCE</scope>
    <source>
        <strain evidence="4">CGMCC 1.15095</strain>
    </source>
</reference>
<reference evidence="4" key="2">
    <citation type="submission" date="2020-09" db="EMBL/GenBank/DDBJ databases">
        <authorList>
            <person name="Sun Q."/>
            <person name="Zhou Y."/>
        </authorList>
    </citation>
    <scope>NUCLEOTIDE SEQUENCE</scope>
    <source>
        <strain evidence="4">CGMCC 1.15095</strain>
    </source>
</reference>
<keyword evidence="1" id="KW-0812">Transmembrane</keyword>
<gene>
    <name evidence="4" type="primary">ardC</name>
    <name evidence="4" type="ORF">GCM10011494_34310</name>
</gene>
<accession>A0A916X6Y2</accession>
<organism evidence="4 5">
    <name type="scientific">Novosphingobium endophyticum</name>
    <dbReference type="NCBI Taxonomy" id="1955250"/>
    <lineage>
        <taxon>Bacteria</taxon>
        <taxon>Pseudomonadati</taxon>
        <taxon>Pseudomonadota</taxon>
        <taxon>Alphaproteobacteria</taxon>
        <taxon>Sphingomonadales</taxon>
        <taxon>Sphingomonadaceae</taxon>
        <taxon>Novosphingobium</taxon>
    </lineage>
</organism>
<evidence type="ECO:0000313" key="5">
    <source>
        <dbReference type="Proteomes" id="UP000608154"/>
    </source>
</evidence>
<dbReference type="InterPro" id="IPR013610">
    <property type="entry name" value="ArdC_N"/>
</dbReference>
<dbReference type="EMBL" id="BMHK01000034">
    <property type="protein sequence ID" value="GGC12615.1"/>
    <property type="molecule type" value="Genomic_DNA"/>
</dbReference>
<dbReference type="Pfam" id="PF18818">
    <property type="entry name" value="MPTase-PolyVal"/>
    <property type="match status" value="1"/>
</dbReference>
<dbReference type="PIRSF" id="PIRSF037112">
    <property type="entry name" value="Antirestriction_ArdC"/>
    <property type="match status" value="1"/>
</dbReference>
<evidence type="ECO:0000313" key="4">
    <source>
        <dbReference type="EMBL" id="GGC12615.1"/>
    </source>
</evidence>
<feature type="domain" description="N-terminal" evidence="2">
    <location>
        <begin position="3"/>
        <end position="124"/>
    </location>
</feature>
<evidence type="ECO:0000256" key="1">
    <source>
        <dbReference type="SAM" id="Phobius"/>
    </source>
</evidence>
<keyword evidence="1" id="KW-0472">Membrane</keyword>
<sequence>MKQDIYERVTAAIVADLEEGVRTWQKPWNAEHAAGRITRPLRHNGVPYQGINVIMLWSAAMAGGFAAPIWMTFKQAKEMGAHVRKGAKGSLVVYADRIRKTELDLSTGEEQERDIPFMKGYTVFNVEQIEGLPGPFYAAAEQRLDPVQRIAHAEGFFASLGADIRHGGNQAYYTMAEDRVQMPPFETFRDAESYYATLAHECTHWTRHPSRLERDFGRKRWGDEGYAMEELVAELGSAFLSADLDLTPEPREDHAAYIGSWLKVLKNDKRAIFTAASHAQRAADFLTGLQQQPMEKAA</sequence>
<keyword evidence="1" id="KW-1133">Transmembrane helix</keyword>
<dbReference type="InterPro" id="IPR041459">
    <property type="entry name" value="MPTase-PolyVal"/>
</dbReference>
<dbReference type="RefSeq" id="WP_188772787.1">
    <property type="nucleotide sequence ID" value="NZ_BMHK01000034.1"/>
</dbReference>
<name>A0A916X6Y2_9SPHN</name>
<dbReference type="InterPro" id="IPR017113">
    <property type="entry name" value="Antirestriction_ArdC"/>
</dbReference>
<evidence type="ECO:0000259" key="2">
    <source>
        <dbReference type="Pfam" id="PF08401"/>
    </source>
</evidence>
<proteinExistence type="predicted"/>
<feature type="domain" description="Polyvalent protein metallopeptidase" evidence="3">
    <location>
        <begin position="152"/>
        <end position="278"/>
    </location>
</feature>
<dbReference type="Pfam" id="PF08401">
    <property type="entry name" value="ArdcN"/>
    <property type="match status" value="1"/>
</dbReference>
<comment type="caution">
    <text evidence="4">The sequence shown here is derived from an EMBL/GenBank/DDBJ whole genome shotgun (WGS) entry which is preliminary data.</text>
</comment>
<feature type="transmembrane region" description="Helical" evidence="1">
    <location>
        <begin position="54"/>
        <end position="73"/>
    </location>
</feature>
<dbReference type="Proteomes" id="UP000608154">
    <property type="component" value="Unassembled WGS sequence"/>
</dbReference>